<keyword evidence="4" id="KW-1185">Reference proteome</keyword>
<feature type="region of interest" description="Disordered" evidence="1">
    <location>
        <begin position="450"/>
        <end position="605"/>
    </location>
</feature>
<feature type="compositionally biased region" description="Low complexity" evidence="1">
    <location>
        <begin position="1220"/>
        <end position="1248"/>
    </location>
</feature>
<evidence type="ECO:0000313" key="4">
    <source>
        <dbReference type="Proteomes" id="UP000075714"/>
    </source>
</evidence>
<dbReference type="InterPro" id="IPR047187">
    <property type="entry name" value="SF1_C_Upf1"/>
</dbReference>
<feature type="compositionally biased region" description="Gly residues" evidence="1">
    <location>
        <begin position="366"/>
        <end position="378"/>
    </location>
</feature>
<dbReference type="OrthoDB" id="6513042at2759"/>
<dbReference type="Pfam" id="PF13087">
    <property type="entry name" value="AAA_12"/>
    <property type="match status" value="1"/>
</dbReference>
<dbReference type="PANTHER" id="PTHR10887">
    <property type="entry name" value="DNA2/NAM7 HELICASE FAMILY"/>
    <property type="match status" value="1"/>
</dbReference>
<feature type="compositionally biased region" description="Low complexity" evidence="1">
    <location>
        <begin position="388"/>
        <end position="398"/>
    </location>
</feature>
<feature type="compositionally biased region" description="Acidic residues" evidence="1">
    <location>
        <begin position="457"/>
        <end position="478"/>
    </location>
</feature>
<dbReference type="InterPro" id="IPR045055">
    <property type="entry name" value="DNA2/NAM7-like"/>
</dbReference>
<dbReference type="SUPFAM" id="SSF52540">
    <property type="entry name" value="P-loop containing nucleoside triphosphate hydrolases"/>
    <property type="match status" value="1"/>
</dbReference>
<feature type="region of interest" description="Disordered" evidence="1">
    <location>
        <begin position="171"/>
        <end position="214"/>
    </location>
</feature>
<dbReference type="PANTHER" id="PTHR10887:SF518">
    <property type="entry name" value="RNA HELICASE NONSENSE MRNA REDUCING FACTOR"/>
    <property type="match status" value="1"/>
</dbReference>
<dbReference type="STRING" id="33097.A0A150GZB2"/>
<comment type="caution">
    <text evidence="3">The sequence shown here is derived from an EMBL/GenBank/DDBJ whole genome shotgun (WGS) entry which is preliminary data.</text>
</comment>
<dbReference type="SMART" id="SM00382">
    <property type="entry name" value="AAA"/>
    <property type="match status" value="1"/>
</dbReference>
<feature type="compositionally biased region" description="Gly residues" evidence="1">
    <location>
        <begin position="173"/>
        <end position="186"/>
    </location>
</feature>
<dbReference type="GO" id="GO:0004386">
    <property type="term" value="F:helicase activity"/>
    <property type="evidence" value="ECO:0007669"/>
    <property type="project" value="InterPro"/>
</dbReference>
<dbReference type="EMBL" id="LSYV01000004">
    <property type="protein sequence ID" value="KXZ55052.1"/>
    <property type="molecule type" value="Genomic_DNA"/>
</dbReference>
<feature type="region of interest" description="Disordered" evidence="1">
    <location>
        <begin position="972"/>
        <end position="1027"/>
    </location>
</feature>
<dbReference type="InterPro" id="IPR027417">
    <property type="entry name" value="P-loop_NTPase"/>
</dbReference>
<accession>A0A150GZB2</accession>
<sequence length="1387" mass="141345">MFRNRPPALVPRSMLAVTPATGQRSTWQRPAAADLAPNGAVPPSAAGSAIGVQPKGPSAWKPPAQVARLPAPQAAANPGAAAGSGSTGPRGVPADPGGRQGASGLEALTLPPLDRPAVPQRLVAIPARFPTADKYRAVLTSALVEELNLRLAESVQQFYGVARRLLNAAPGADGAGASGGGGYGGAGKKKKRGRSGGGGEDEDDGDGPSTSAPKVSYYLTIPSVRNRLKNTRRYDLWVISSDPLLRGPDVERRGRPGLSGGWRALCRSLWHGPDRDGKFEAVYALRGPDVQSEVQMVQLLQALGAPGAGGPGGGAGVRPGAPPLPLLRSLLSLQAGCQQLDLAAQPPPGGGASDGPRAFKKPRGTAAGGGAIEQGGEPGGPPRGGPAGEEPGAATPAASFDPGAIARAHVRRFRLNADQAAVLLHCASWFKSHRPPAAAADASAAVGGSCSRRGAELDSEDGDGEEDGGGDDGEDGENDGFCGMGQSSGRLARRRARARSRADAEALGNGGASSGDGDEEQFRDIAGGSGDELDGLDDFVNGSSRPDAVTAKGDKRGGRGGRKQSRIVLDESEAEGVEGDESWGDQKRPKESGHGAATPAAVDSEPELECRPPVCLVHGPFGSGKSSLLVALIMMLVELGREQQRACAAAAAVGRKGRGRKAAAAAAGSGPPLVRVLLASHTNVAVDRVLIGLQDAGFADFLRLGSVDRIAKPVLHRSLRAGEDSRDTATELRRALRDATTPSDVAYIEAELAALAAGAEKARRKALRTCPVDGCGGSFTVVVLDECSQMTEPLSLVPLLRARARYLVAAGDPLQLPPVIASPASLMPAPPPHETATATAASDGPLDSLLRPLFVRLSQLGHQPHLLSYQYRCHPMVASIANNAFYGGRLRDGVSAADRGPLLPGLPPLVFVESGGQAQVDGATRSSYNTAEAQLVARAVSAMLDVGLEPGSVGVICFYRAQVNAIRRALQAAGGGGGGGRGQAGGGPAGTAAGRRSGAGGDGSGDGDGEAAGGGGSGGEGERGQDGAVQVATVDSFQGAEKEVIILATTVSRAADFASDAKRLNVALTRGRRHLIVVGSPTALAQTSAVFKSIILTCQEAMRQPPRPAAGCGPGAYGGSGGAAGGGRSAVYLSAAGLQRLLESGAAPPVLPGPGSCAPPAASLAQQGPSAHMVQRIPPYWQGPGPQGPSTGLPPQPQQQWQQRSAGAFGPAWGQPAGYPQAWNQQQQQQQQQQPQHKPQQQQQAPPAVWHNRYEAGERQAQPRVWPAPASGPGTEPANPAGLEPPRCAASSDPEVPEDTNMAERPVDEGDMGGSEGGGEGEEMGEEDAWGAACAEPPLSLGALRRLPCGPSPGVGPAGTGAYPGSPNDGGDEFSHMENFLQDVEDE</sequence>
<reference evidence="4" key="1">
    <citation type="journal article" date="2016" name="Nat. Commun.">
        <title>The Gonium pectorale genome demonstrates co-option of cell cycle regulation during the evolution of multicellularity.</title>
        <authorList>
            <person name="Hanschen E.R."/>
            <person name="Marriage T.N."/>
            <person name="Ferris P.J."/>
            <person name="Hamaji T."/>
            <person name="Toyoda A."/>
            <person name="Fujiyama A."/>
            <person name="Neme R."/>
            <person name="Noguchi H."/>
            <person name="Minakuchi Y."/>
            <person name="Suzuki M."/>
            <person name="Kawai-Toyooka H."/>
            <person name="Smith D.R."/>
            <person name="Sparks H."/>
            <person name="Anderson J."/>
            <person name="Bakaric R."/>
            <person name="Luria V."/>
            <person name="Karger A."/>
            <person name="Kirschner M.W."/>
            <person name="Durand P.M."/>
            <person name="Michod R.E."/>
            <person name="Nozaki H."/>
            <person name="Olson B.J."/>
        </authorList>
    </citation>
    <scope>NUCLEOTIDE SEQUENCE [LARGE SCALE GENOMIC DNA]</scope>
    <source>
        <strain evidence="4">NIES-2863</strain>
    </source>
</reference>
<feature type="compositionally biased region" description="Acidic residues" evidence="1">
    <location>
        <begin position="570"/>
        <end position="583"/>
    </location>
</feature>
<dbReference type="InterPro" id="IPR041677">
    <property type="entry name" value="DNA2/NAM7_AAA_11"/>
</dbReference>
<evidence type="ECO:0000256" key="1">
    <source>
        <dbReference type="SAM" id="MobiDB-lite"/>
    </source>
</evidence>
<feature type="compositionally biased region" description="Basic and acidic residues" evidence="1">
    <location>
        <begin position="584"/>
        <end position="593"/>
    </location>
</feature>
<evidence type="ECO:0000313" key="3">
    <source>
        <dbReference type="EMBL" id="KXZ55052.1"/>
    </source>
</evidence>
<evidence type="ECO:0000259" key="2">
    <source>
        <dbReference type="SMART" id="SM00382"/>
    </source>
</evidence>
<feature type="region of interest" description="Disordered" evidence="1">
    <location>
        <begin position="341"/>
        <end position="399"/>
    </location>
</feature>
<feature type="compositionally biased region" description="Gly residues" evidence="1">
    <location>
        <begin position="997"/>
        <end position="1019"/>
    </location>
</feature>
<dbReference type="Pfam" id="PF13086">
    <property type="entry name" value="AAA_11"/>
    <property type="match status" value="2"/>
</dbReference>
<dbReference type="Proteomes" id="UP000075714">
    <property type="component" value="Unassembled WGS sequence"/>
</dbReference>
<dbReference type="InterPro" id="IPR003593">
    <property type="entry name" value="AAA+_ATPase"/>
</dbReference>
<feature type="domain" description="AAA+ ATPase" evidence="2">
    <location>
        <begin position="611"/>
        <end position="1081"/>
    </location>
</feature>
<organism evidence="3 4">
    <name type="scientific">Gonium pectorale</name>
    <name type="common">Green alga</name>
    <dbReference type="NCBI Taxonomy" id="33097"/>
    <lineage>
        <taxon>Eukaryota</taxon>
        <taxon>Viridiplantae</taxon>
        <taxon>Chlorophyta</taxon>
        <taxon>core chlorophytes</taxon>
        <taxon>Chlorophyceae</taxon>
        <taxon>CS clade</taxon>
        <taxon>Chlamydomonadales</taxon>
        <taxon>Volvocaceae</taxon>
        <taxon>Gonium</taxon>
    </lineage>
</organism>
<dbReference type="Gene3D" id="3.40.50.300">
    <property type="entry name" value="P-loop containing nucleotide triphosphate hydrolases"/>
    <property type="match status" value="2"/>
</dbReference>
<proteinExistence type="predicted"/>
<feature type="compositionally biased region" description="Low complexity" evidence="1">
    <location>
        <begin position="1153"/>
        <end position="1165"/>
    </location>
</feature>
<name>A0A150GZB2_GONPE</name>
<feature type="region of interest" description="Disordered" evidence="1">
    <location>
        <begin position="34"/>
        <end position="112"/>
    </location>
</feature>
<feature type="compositionally biased region" description="Low complexity" evidence="1">
    <location>
        <begin position="70"/>
        <end position="89"/>
    </location>
</feature>
<dbReference type="InterPro" id="IPR041679">
    <property type="entry name" value="DNA2/NAM7-like_C"/>
</dbReference>
<gene>
    <name evidence="3" type="ORF">GPECTOR_3g210</name>
</gene>
<feature type="compositionally biased region" description="Acidic residues" evidence="1">
    <location>
        <begin position="1319"/>
        <end position="1329"/>
    </location>
</feature>
<protein>
    <recommendedName>
        <fullName evidence="2">AAA+ ATPase domain-containing protein</fullName>
    </recommendedName>
</protein>
<feature type="region of interest" description="Disordered" evidence="1">
    <location>
        <begin position="1152"/>
        <end position="1387"/>
    </location>
</feature>
<feature type="compositionally biased region" description="Gly residues" evidence="1">
    <location>
        <begin position="973"/>
        <end position="989"/>
    </location>
</feature>
<dbReference type="CDD" id="cd18808">
    <property type="entry name" value="SF1_C_Upf1"/>
    <property type="match status" value="1"/>
</dbReference>